<dbReference type="Gene3D" id="2.60.40.1180">
    <property type="entry name" value="Golgi alpha-mannosidase II"/>
    <property type="match status" value="2"/>
</dbReference>
<dbReference type="InterPro" id="IPR011013">
    <property type="entry name" value="Gal_mutarotase_sf_dom"/>
</dbReference>
<dbReference type="PANTHER" id="PTHR43863">
    <property type="entry name" value="HYDROLASE, PUTATIVE (AFU_ORTHOLOGUE AFUA_1G03140)-RELATED"/>
    <property type="match status" value="1"/>
</dbReference>
<dbReference type="STRING" id="1774273.LPB03_00385"/>
<dbReference type="RefSeq" id="WP_065318459.1">
    <property type="nucleotide sequence ID" value="NZ_CP017477.1"/>
</dbReference>
<dbReference type="CDD" id="cd14752">
    <property type="entry name" value="GH31_N"/>
    <property type="match status" value="1"/>
</dbReference>
<dbReference type="Pfam" id="PF01055">
    <property type="entry name" value="Glyco_hydro_31_2nd"/>
    <property type="match status" value="1"/>
</dbReference>
<keyword evidence="2" id="KW-0326">Glycosidase</keyword>
<protein>
    <submittedName>
        <fullName evidence="8">Glycosyl hydrolase</fullName>
    </submittedName>
</protein>
<evidence type="ECO:0000259" key="5">
    <source>
        <dbReference type="Pfam" id="PF13802"/>
    </source>
</evidence>
<keyword evidence="9" id="KW-1185">Reference proteome</keyword>
<evidence type="ECO:0000259" key="4">
    <source>
        <dbReference type="Pfam" id="PF01055"/>
    </source>
</evidence>
<dbReference type="PANTHER" id="PTHR43863:SF2">
    <property type="entry name" value="MALTASE-GLUCOAMYLASE"/>
    <property type="match status" value="1"/>
</dbReference>
<evidence type="ECO:0000259" key="6">
    <source>
        <dbReference type="Pfam" id="PF17137"/>
    </source>
</evidence>
<evidence type="ECO:0000256" key="3">
    <source>
        <dbReference type="SAM" id="SignalP"/>
    </source>
</evidence>
<sequence length="808" mass="93846">MKTYKILFLFLFISTFTFAQNAKRDFKSANFEQENQFKVEVSNGVYFINFYNPKIVETTFYPKGEVKKYDSHAVVLKPTSTHIKIDKNNNEIIYKSDGISVKIQKSPFQISYYYKDKLVTSEKQGYFKSKHIPMDLVKGNIVADETEKIEFNLTEDEVLFGGGARALGMNRRGYRLPLYNRAQYGYETHAELMNFTIPLVISSKKYMIHFDNAPIGYLDLDSNKDNSLTYETISGRKTYQIIVGDSWEDLIDNYTDLTGKQPLPPRWTLGNFSSRFGYHSQQETEETIAKFQEENIPVDAVILDLYWFGKTVQGTMGNLEVDTDSFPDMKGMISKLKNKGVKTVLITEPFILSTSKKWKEADQKQVLAKDSIGNSAKYDFYFGNTGIVDIYKKEGKEWFWNIYKEIYDLGAKGFWGDLGEPEVLPSWVTFNETQKADEIHNIYGHDWARLIFEGYQKEFPNERPFILMRAGSSGSQRFGMIPWSGDVSRSWGGLQSQPEIALQMGMQGLGYMHSDLGGFAGANLDDNLYTRWLQYGIFQPIYRPHAQEDVASEPVFRNEKTKKLAKKAIELRYKMLPYNYNLAFENNQKGTPLMRPIFFEEDDANLMTNSETYLWGKDFLITPILKDSVKTKEIYFPKTANWYNFYYNEEKIVGGQTKTVKVKDKAIPTYVRGGSFILMSELVQTTDHYKANKLELHYYFDEKENTKRTFYNDDGLTANAFEKGNYEILEFEAEYSKRYLEIDFEAELGKNWISSEKEITLIIHNINWNPKKIKVNGKRKRILSKENTLTIPVKWNPKKELKIKITLQ</sequence>
<feature type="domain" description="DUF5110" evidence="6">
    <location>
        <begin position="694"/>
        <end position="765"/>
    </location>
</feature>
<feature type="domain" description="Glycosyl hydrolase family 31 C-terminal" evidence="7">
    <location>
        <begin position="590"/>
        <end position="677"/>
    </location>
</feature>
<evidence type="ECO:0000313" key="8">
    <source>
        <dbReference type="EMBL" id="OBY65085.1"/>
    </source>
</evidence>
<dbReference type="Pfam" id="PF13802">
    <property type="entry name" value="Gal_mutarotas_2"/>
    <property type="match status" value="1"/>
</dbReference>
<comment type="caution">
    <text evidence="8">The sequence shown here is derived from an EMBL/GenBank/DDBJ whole genome shotgun (WGS) entry which is preliminary data.</text>
</comment>
<dbReference type="InterPro" id="IPR033403">
    <property type="entry name" value="DUF5110"/>
</dbReference>
<dbReference type="EMBL" id="LSFM01000019">
    <property type="protein sequence ID" value="OBY65085.1"/>
    <property type="molecule type" value="Genomic_DNA"/>
</dbReference>
<dbReference type="GO" id="GO:0005975">
    <property type="term" value="P:carbohydrate metabolic process"/>
    <property type="evidence" value="ECO:0007669"/>
    <property type="project" value="InterPro"/>
</dbReference>
<dbReference type="OrthoDB" id="176168at2"/>
<keyword evidence="2 8" id="KW-0378">Hydrolase</keyword>
<dbReference type="InterPro" id="IPR051816">
    <property type="entry name" value="Glycosyl_Hydrolase_31"/>
</dbReference>
<feature type="domain" description="Glycoside hydrolase family 31 TIM barrel" evidence="4">
    <location>
        <begin position="262"/>
        <end position="582"/>
    </location>
</feature>
<feature type="domain" description="Glycoside hydrolase family 31 N-terminal" evidence="5">
    <location>
        <begin position="48"/>
        <end position="218"/>
    </location>
</feature>
<dbReference type="InterPro" id="IPR048395">
    <property type="entry name" value="Glyco_hydro_31_C"/>
</dbReference>
<evidence type="ECO:0000256" key="2">
    <source>
        <dbReference type="RuleBase" id="RU361185"/>
    </source>
</evidence>
<dbReference type="AlphaFoldDB" id="A0A1B8TZQ3"/>
<dbReference type="Pfam" id="PF21365">
    <property type="entry name" value="Glyco_hydro_31_3rd"/>
    <property type="match status" value="1"/>
</dbReference>
<feature type="signal peptide" evidence="3">
    <location>
        <begin position="1"/>
        <end position="19"/>
    </location>
</feature>
<dbReference type="SUPFAM" id="SSF51445">
    <property type="entry name" value="(Trans)glycosidases"/>
    <property type="match status" value="1"/>
</dbReference>
<dbReference type="SUPFAM" id="SSF74650">
    <property type="entry name" value="Galactose mutarotase-like"/>
    <property type="match status" value="1"/>
</dbReference>
<dbReference type="Gene3D" id="2.60.40.1760">
    <property type="entry name" value="glycosyl hydrolase (family 31)"/>
    <property type="match status" value="1"/>
</dbReference>
<keyword evidence="3" id="KW-0732">Signal</keyword>
<reference evidence="9" key="1">
    <citation type="submission" date="2016-02" db="EMBL/GenBank/DDBJ databases">
        <authorList>
            <person name="Shin S.-K."/>
            <person name="Yi H."/>
            <person name="Kim E."/>
        </authorList>
    </citation>
    <scope>NUCLEOTIDE SEQUENCE [LARGE SCALE GENOMIC DNA]</scope>
    <source>
        <strain evidence="9">LPB0003</strain>
    </source>
</reference>
<dbReference type="Pfam" id="PF17137">
    <property type="entry name" value="DUF5110"/>
    <property type="match status" value="1"/>
</dbReference>
<proteinExistence type="inferred from homology"/>
<comment type="similarity">
    <text evidence="1 2">Belongs to the glycosyl hydrolase 31 family.</text>
</comment>
<name>A0A1B8TZQ3_9FLAO</name>
<dbReference type="SUPFAM" id="SSF51011">
    <property type="entry name" value="Glycosyl hydrolase domain"/>
    <property type="match status" value="1"/>
</dbReference>
<organism evidence="8 9">
    <name type="scientific">Polaribacter vadi</name>
    <dbReference type="NCBI Taxonomy" id="1774273"/>
    <lineage>
        <taxon>Bacteria</taxon>
        <taxon>Pseudomonadati</taxon>
        <taxon>Bacteroidota</taxon>
        <taxon>Flavobacteriia</taxon>
        <taxon>Flavobacteriales</taxon>
        <taxon>Flavobacteriaceae</taxon>
    </lineage>
</organism>
<feature type="chain" id="PRO_5008615792" evidence="3">
    <location>
        <begin position="20"/>
        <end position="808"/>
    </location>
</feature>
<evidence type="ECO:0000313" key="9">
    <source>
        <dbReference type="Proteomes" id="UP000092584"/>
    </source>
</evidence>
<dbReference type="KEGG" id="pob:LPB03_00385"/>
<dbReference type="InterPro" id="IPR000322">
    <property type="entry name" value="Glyco_hydro_31_TIM"/>
</dbReference>
<dbReference type="InterPro" id="IPR013780">
    <property type="entry name" value="Glyco_hydro_b"/>
</dbReference>
<gene>
    <name evidence="8" type="ORF">LPB3_04720</name>
</gene>
<accession>A0A1B8TZQ3</accession>
<dbReference type="Gene3D" id="3.20.20.80">
    <property type="entry name" value="Glycosidases"/>
    <property type="match status" value="1"/>
</dbReference>
<dbReference type="GO" id="GO:0004553">
    <property type="term" value="F:hydrolase activity, hydrolyzing O-glycosyl compounds"/>
    <property type="evidence" value="ECO:0007669"/>
    <property type="project" value="InterPro"/>
</dbReference>
<dbReference type="GO" id="GO:0030246">
    <property type="term" value="F:carbohydrate binding"/>
    <property type="evidence" value="ECO:0007669"/>
    <property type="project" value="InterPro"/>
</dbReference>
<evidence type="ECO:0000259" key="7">
    <source>
        <dbReference type="Pfam" id="PF21365"/>
    </source>
</evidence>
<dbReference type="InterPro" id="IPR025887">
    <property type="entry name" value="Glyco_hydro_31_N_dom"/>
</dbReference>
<dbReference type="InterPro" id="IPR017853">
    <property type="entry name" value="GH"/>
</dbReference>
<dbReference type="Proteomes" id="UP000092584">
    <property type="component" value="Unassembled WGS sequence"/>
</dbReference>
<evidence type="ECO:0000256" key="1">
    <source>
        <dbReference type="ARBA" id="ARBA00007806"/>
    </source>
</evidence>